<dbReference type="InterPro" id="IPR036291">
    <property type="entry name" value="NAD(P)-bd_dom_sf"/>
</dbReference>
<evidence type="ECO:0000256" key="12">
    <source>
        <dbReference type="HAMAP-Rule" id="MF_00102"/>
    </source>
</evidence>
<reference evidence="15 16" key="1">
    <citation type="submission" date="2019-09" db="EMBL/GenBank/DDBJ databases">
        <title>Genome sequence and assembly of Taibaiella sp.</title>
        <authorList>
            <person name="Chhetri G."/>
        </authorList>
    </citation>
    <scope>NUCLEOTIDE SEQUENCE [LARGE SCALE GENOMIC DNA]</scope>
    <source>
        <strain evidence="15 16">KVB11</strain>
    </source>
</reference>
<dbReference type="InterPro" id="IPR000846">
    <property type="entry name" value="DapB_N"/>
</dbReference>
<dbReference type="RefSeq" id="WP_150033615.1">
    <property type="nucleotide sequence ID" value="NZ_VWSH01000004.1"/>
</dbReference>
<dbReference type="Proteomes" id="UP000323632">
    <property type="component" value="Unassembled WGS sequence"/>
</dbReference>
<evidence type="ECO:0000256" key="8">
    <source>
        <dbReference type="ARBA" id="ARBA00037922"/>
    </source>
</evidence>
<dbReference type="NCBIfam" id="TIGR00036">
    <property type="entry name" value="dapB"/>
    <property type="match status" value="1"/>
</dbReference>
<evidence type="ECO:0000256" key="7">
    <source>
        <dbReference type="ARBA" id="ARBA00023154"/>
    </source>
</evidence>
<dbReference type="SUPFAM" id="SSF55347">
    <property type="entry name" value="Glyceraldehyde-3-phosphate dehydrogenase-like, C-terminal domain"/>
    <property type="match status" value="1"/>
</dbReference>
<keyword evidence="2 12" id="KW-0028">Amino-acid biosynthesis</keyword>
<comment type="subcellular location">
    <subcellularLocation>
        <location evidence="12">Cytoplasm</location>
    </subcellularLocation>
</comment>
<dbReference type="Pfam" id="PF05173">
    <property type="entry name" value="DapB_C"/>
    <property type="match status" value="1"/>
</dbReference>
<keyword evidence="6 12" id="KW-0520">NAD</keyword>
<evidence type="ECO:0000256" key="5">
    <source>
        <dbReference type="ARBA" id="ARBA00023002"/>
    </source>
</evidence>
<feature type="domain" description="Dihydrodipicolinate reductase C-terminal" evidence="14">
    <location>
        <begin position="106"/>
        <end position="236"/>
    </location>
</feature>
<proteinExistence type="inferred from homology"/>
<comment type="catalytic activity">
    <reaction evidence="10 12">
        <text>(S)-2,3,4,5-tetrahydrodipicolinate + NADP(+) + H2O = (2S,4S)-4-hydroxy-2,3,4,5-tetrahydrodipicolinate + NADPH + H(+)</text>
        <dbReference type="Rhea" id="RHEA:35331"/>
        <dbReference type="ChEBI" id="CHEBI:15377"/>
        <dbReference type="ChEBI" id="CHEBI:15378"/>
        <dbReference type="ChEBI" id="CHEBI:16845"/>
        <dbReference type="ChEBI" id="CHEBI:57783"/>
        <dbReference type="ChEBI" id="CHEBI:58349"/>
        <dbReference type="ChEBI" id="CHEBI:67139"/>
        <dbReference type="EC" id="1.17.1.8"/>
    </reaction>
</comment>
<keyword evidence="5 12" id="KW-0560">Oxidoreductase</keyword>
<dbReference type="HAMAP" id="MF_00102">
    <property type="entry name" value="DapB"/>
    <property type="match status" value="1"/>
</dbReference>
<dbReference type="Pfam" id="PF01113">
    <property type="entry name" value="DapB_N"/>
    <property type="match status" value="1"/>
</dbReference>
<dbReference type="Gene3D" id="3.40.50.720">
    <property type="entry name" value="NAD(P)-binding Rossmann-like Domain"/>
    <property type="match status" value="1"/>
</dbReference>
<protein>
    <recommendedName>
        <fullName evidence="9 12">4-hydroxy-tetrahydrodipicolinate reductase</fullName>
        <shortName evidence="12">HTPA reductase</shortName>
        <ecNumber evidence="9 12">1.17.1.8</ecNumber>
    </recommendedName>
</protein>
<feature type="binding site" evidence="12">
    <location>
        <begin position="100"/>
        <end position="103"/>
    </location>
    <ligand>
        <name>NAD(+)</name>
        <dbReference type="ChEBI" id="CHEBI:57540"/>
    </ligand>
</feature>
<dbReference type="GO" id="GO:0005829">
    <property type="term" value="C:cytosol"/>
    <property type="evidence" value="ECO:0007669"/>
    <property type="project" value="TreeGrafter"/>
</dbReference>
<comment type="similarity">
    <text evidence="1 12">Belongs to the DapB family.</text>
</comment>
<evidence type="ECO:0000256" key="6">
    <source>
        <dbReference type="ARBA" id="ARBA00023027"/>
    </source>
</evidence>
<comment type="pathway">
    <text evidence="8 12">Amino-acid biosynthesis; L-lysine biosynthesis via DAP pathway; (S)-tetrahydrodipicolinate from L-aspartate: step 4/4.</text>
</comment>
<evidence type="ECO:0000256" key="9">
    <source>
        <dbReference type="ARBA" id="ARBA00038983"/>
    </source>
</evidence>
<dbReference type="GO" id="GO:0019877">
    <property type="term" value="P:diaminopimelate biosynthetic process"/>
    <property type="evidence" value="ECO:0007669"/>
    <property type="project" value="UniProtKB-UniRule"/>
</dbReference>
<evidence type="ECO:0000256" key="11">
    <source>
        <dbReference type="ARBA" id="ARBA00049396"/>
    </source>
</evidence>
<comment type="caution">
    <text evidence="12">Lacks conserved residue(s) required for the propagation of feature annotation.</text>
</comment>
<feature type="binding site" evidence="12">
    <location>
        <position position="32"/>
    </location>
    <ligand>
        <name>NADP(+)</name>
        <dbReference type="ChEBI" id="CHEBI:58349"/>
    </ligand>
</feature>
<evidence type="ECO:0000256" key="1">
    <source>
        <dbReference type="ARBA" id="ARBA00006642"/>
    </source>
</evidence>
<feature type="binding site" evidence="12">
    <location>
        <begin position="145"/>
        <end position="146"/>
    </location>
    <ligand>
        <name>(S)-2,3,4,5-tetrahydrodipicolinate</name>
        <dbReference type="ChEBI" id="CHEBI:16845"/>
    </ligand>
</feature>
<comment type="caution">
    <text evidence="12">Was originally thought to be a dihydrodipicolinate reductase (DHDPR), catalyzing the conversion of dihydrodipicolinate to tetrahydrodipicolinate. However, it was shown in E.coli that the substrate of the enzymatic reaction is not dihydrodipicolinate (DHDP) but in fact (2S,4S)-4-hydroxy-2,3,4,5-tetrahydrodipicolinic acid (HTPA), the product released by the DapA-catalyzed reaction.</text>
</comment>
<keyword evidence="4 12" id="KW-0220">Diaminopimelate biosynthesis</keyword>
<comment type="function">
    <text evidence="12">Catalyzes the conversion of 4-hydroxy-tetrahydrodipicolinate (HTPA) to tetrahydrodipicolinate.</text>
</comment>
<keyword evidence="16" id="KW-1185">Reference proteome</keyword>
<dbReference type="GO" id="GO:0050661">
    <property type="term" value="F:NADP binding"/>
    <property type="evidence" value="ECO:0007669"/>
    <property type="project" value="UniProtKB-UniRule"/>
</dbReference>
<dbReference type="EC" id="1.17.1.8" evidence="9 12"/>
<evidence type="ECO:0000256" key="10">
    <source>
        <dbReference type="ARBA" id="ARBA00049080"/>
    </source>
</evidence>
<sequence>MKIALIGYGKMGKAIEKTAIERGHEIVLKIKRENLQDFNKENLSNADVAIEFTSPESALNNVVKSMEWGVPVVCGSTGWNNKLHIAKEKCLEVGSAFLQASNFSVGVNIFFEINKQLASIMNDWQEYDVKMEEVHHTEKKDSPSGTAITIAEQILENLKRKKHWIEGQPKSDDEISITAFREPNVPGTHVVKYVSAIDDIEIKHTAHSRDGFALGAVLAAEFVQHRKGIFTMSDVLMK</sequence>
<organism evidence="15 16">
    <name type="scientific">Taibaiella lutea</name>
    <dbReference type="NCBI Taxonomy" id="2608001"/>
    <lineage>
        <taxon>Bacteria</taxon>
        <taxon>Pseudomonadati</taxon>
        <taxon>Bacteroidota</taxon>
        <taxon>Chitinophagia</taxon>
        <taxon>Chitinophagales</taxon>
        <taxon>Chitinophagaceae</taxon>
        <taxon>Taibaiella</taxon>
    </lineage>
</organism>
<feature type="binding site" evidence="12">
    <location>
        <position position="136"/>
    </location>
    <ligand>
        <name>(S)-2,3,4,5-tetrahydrodipicolinate</name>
        <dbReference type="ChEBI" id="CHEBI:16845"/>
    </ligand>
</feature>
<keyword evidence="7 12" id="KW-0457">Lysine biosynthesis</keyword>
<evidence type="ECO:0000259" key="13">
    <source>
        <dbReference type="Pfam" id="PF01113"/>
    </source>
</evidence>
<dbReference type="GO" id="GO:0016726">
    <property type="term" value="F:oxidoreductase activity, acting on CH or CH2 groups, NAD or NADP as acceptor"/>
    <property type="evidence" value="ECO:0007669"/>
    <property type="project" value="UniProtKB-UniRule"/>
</dbReference>
<comment type="subunit">
    <text evidence="12">Homotetramer.</text>
</comment>
<feature type="binding site" evidence="12">
    <location>
        <begin position="75"/>
        <end position="77"/>
    </location>
    <ligand>
        <name>NAD(+)</name>
        <dbReference type="ChEBI" id="CHEBI:57540"/>
    </ligand>
</feature>
<evidence type="ECO:0000259" key="14">
    <source>
        <dbReference type="Pfam" id="PF05173"/>
    </source>
</evidence>
<dbReference type="Gene3D" id="3.30.360.10">
    <property type="entry name" value="Dihydrodipicolinate Reductase, domain 2"/>
    <property type="match status" value="1"/>
</dbReference>
<dbReference type="CDD" id="cd02274">
    <property type="entry name" value="DHDPR_N"/>
    <property type="match status" value="1"/>
</dbReference>
<comment type="catalytic activity">
    <reaction evidence="11 12">
        <text>(S)-2,3,4,5-tetrahydrodipicolinate + NAD(+) + H2O = (2S,4S)-4-hydroxy-2,3,4,5-tetrahydrodipicolinate + NADH + H(+)</text>
        <dbReference type="Rhea" id="RHEA:35323"/>
        <dbReference type="ChEBI" id="CHEBI:15377"/>
        <dbReference type="ChEBI" id="CHEBI:15378"/>
        <dbReference type="ChEBI" id="CHEBI:16845"/>
        <dbReference type="ChEBI" id="CHEBI:57540"/>
        <dbReference type="ChEBI" id="CHEBI:57945"/>
        <dbReference type="ChEBI" id="CHEBI:67139"/>
        <dbReference type="EC" id="1.17.1.8"/>
    </reaction>
</comment>
<dbReference type="InterPro" id="IPR023940">
    <property type="entry name" value="DHDPR_bac"/>
</dbReference>
<comment type="caution">
    <text evidence="15">The sequence shown here is derived from an EMBL/GenBank/DDBJ whole genome shotgun (WGS) entry which is preliminary data.</text>
</comment>
<dbReference type="AlphaFoldDB" id="A0A5M6CAU3"/>
<evidence type="ECO:0000256" key="4">
    <source>
        <dbReference type="ARBA" id="ARBA00022915"/>
    </source>
</evidence>
<dbReference type="PANTHER" id="PTHR20836:SF0">
    <property type="entry name" value="4-HYDROXY-TETRAHYDRODIPICOLINATE REDUCTASE 1, CHLOROPLASTIC-RELATED"/>
    <property type="match status" value="1"/>
</dbReference>
<feature type="active site" description="Proton donor" evidence="12">
    <location>
        <position position="139"/>
    </location>
</feature>
<dbReference type="GO" id="GO:0008839">
    <property type="term" value="F:4-hydroxy-tetrahydrodipicolinate reductase"/>
    <property type="evidence" value="ECO:0007669"/>
    <property type="project" value="UniProtKB-UniRule"/>
</dbReference>
<dbReference type="SUPFAM" id="SSF51735">
    <property type="entry name" value="NAD(P)-binding Rossmann-fold domains"/>
    <property type="match status" value="1"/>
</dbReference>
<accession>A0A5M6CAU3</accession>
<dbReference type="PIRSF" id="PIRSF000161">
    <property type="entry name" value="DHPR"/>
    <property type="match status" value="1"/>
</dbReference>
<dbReference type="PANTHER" id="PTHR20836">
    <property type="entry name" value="DIHYDRODIPICOLINATE REDUCTASE"/>
    <property type="match status" value="1"/>
</dbReference>
<feature type="active site" description="Proton donor/acceptor" evidence="12">
    <location>
        <position position="135"/>
    </location>
</feature>
<dbReference type="UniPathway" id="UPA00034">
    <property type="reaction ID" value="UER00018"/>
</dbReference>
<dbReference type="GO" id="GO:0051287">
    <property type="term" value="F:NAD binding"/>
    <property type="evidence" value="ECO:0007669"/>
    <property type="project" value="UniProtKB-UniRule"/>
</dbReference>
<evidence type="ECO:0000256" key="2">
    <source>
        <dbReference type="ARBA" id="ARBA00022605"/>
    </source>
</evidence>
<evidence type="ECO:0000313" key="16">
    <source>
        <dbReference type="Proteomes" id="UP000323632"/>
    </source>
</evidence>
<dbReference type="InterPro" id="IPR022663">
    <property type="entry name" value="DapB_C"/>
</dbReference>
<keyword evidence="12" id="KW-0963">Cytoplasm</keyword>
<dbReference type="EMBL" id="VWSH01000004">
    <property type="protein sequence ID" value="KAA5532113.1"/>
    <property type="molecule type" value="Genomic_DNA"/>
</dbReference>
<gene>
    <name evidence="12 15" type="primary">dapB</name>
    <name evidence="15" type="ORF">F0919_15030</name>
</gene>
<feature type="domain" description="Dihydrodipicolinate reductase N-terminal" evidence="13">
    <location>
        <begin position="1"/>
        <end position="85"/>
    </location>
</feature>
<dbReference type="GO" id="GO:0009089">
    <property type="term" value="P:lysine biosynthetic process via diaminopimelate"/>
    <property type="evidence" value="ECO:0007669"/>
    <property type="project" value="UniProtKB-UniRule"/>
</dbReference>
<keyword evidence="3 12" id="KW-0521">NADP</keyword>
<name>A0A5M6CAU3_9BACT</name>
<evidence type="ECO:0000256" key="3">
    <source>
        <dbReference type="ARBA" id="ARBA00022857"/>
    </source>
</evidence>
<evidence type="ECO:0000313" key="15">
    <source>
        <dbReference type="EMBL" id="KAA5532113.1"/>
    </source>
</evidence>